<organism evidence="1 2">
    <name type="scientific">Bacillus nakamurai</name>
    <dbReference type="NCBI Taxonomy" id="1793963"/>
    <lineage>
        <taxon>Bacteria</taxon>
        <taxon>Bacillati</taxon>
        <taxon>Bacillota</taxon>
        <taxon>Bacilli</taxon>
        <taxon>Bacillales</taxon>
        <taxon>Bacillaceae</taxon>
        <taxon>Bacillus</taxon>
    </lineage>
</organism>
<dbReference type="AlphaFoldDB" id="A0A150F7T6"/>
<dbReference type="Proteomes" id="UP000075430">
    <property type="component" value="Unassembled WGS sequence"/>
</dbReference>
<comment type="caution">
    <text evidence="1">The sequence shown here is derived from an EMBL/GenBank/DDBJ whole genome shotgun (WGS) entry which is preliminary data.</text>
</comment>
<reference evidence="2" key="1">
    <citation type="submission" date="2016-02" db="EMBL/GenBank/DDBJ databases">
        <authorList>
            <person name="Dunlap C."/>
        </authorList>
    </citation>
    <scope>NUCLEOTIDE SEQUENCE [LARGE SCALE GENOMIC DNA]</scope>
    <source>
        <strain evidence="2">NRRL B-41092</strain>
    </source>
</reference>
<proteinExistence type="predicted"/>
<sequence>MSAVIDLFFVAGCFLCMFFTPAAPFCNVSRQTRRLVKKKKTAHVLSGFFPIAISIIPCRISTADKAFLTF</sequence>
<dbReference type="STRING" id="1793963.AXI58_15165"/>
<name>A0A150F7T6_9BACI</name>
<gene>
    <name evidence="1" type="ORF">AXI58_15165</name>
</gene>
<evidence type="ECO:0000313" key="2">
    <source>
        <dbReference type="Proteomes" id="UP000075430"/>
    </source>
</evidence>
<protein>
    <submittedName>
        <fullName evidence="1">Uncharacterized protein</fullName>
    </submittedName>
</protein>
<evidence type="ECO:0000313" key="1">
    <source>
        <dbReference type="EMBL" id="KXZ20139.1"/>
    </source>
</evidence>
<dbReference type="EMBL" id="LSBA01000014">
    <property type="protein sequence ID" value="KXZ20139.1"/>
    <property type="molecule type" value="Genomic_DNA"/>
</dbReference>
<keyword evidence="2" id="KW-1185">Reference proteome</keyword>
<accession>A0A150F7T6</accession>